<dbReference type="EMBL" id="KB008026">
    <property type="protein sequence ID" value="ELR15518.1"/>
    <property type="molecule type" value="Genomic_DNA"/>
</dbReference>
<accession>L8GSE1</accession>
<dbReference type="InterPro" id="IPR023473">
    <property type="entry name" value="AMMECR1"/>
</dbReference>
<dbReference type="Pfam" id="PF01871">
    <property type="entry name" value="AMMECR1"/>
    <property type="match status" value="1"/>
</dbReference>
<dbReference type="PROSITE" id="PS51112">
    <property type="entry name" value="AMMECR1"/>
    <property type="match status" value="1"/>
</dbReference>
<dbReference type="STRING" id="1257118.L8GSE1"/>
<protein>
    <recommendedName>
        <fullName evidence="1">AMMECR1 domain-containing protein</fullName>
    </recommendedName>
</protein>
<dbReference type="Gene3D" id="3.30.700.20">
    <property type="entry name" value="Hypothetical protein ph0010, domain 1"/>
    <property type="match status" value="1"/>
</dbReference>
<dbReference type="OrthoDB" id="24630at2759"/>
<evidence type="ECO:0000259" key="1">
    <source>
        <dbReference type="PROSITE" id="PS51112"/>
    </source>
</evidence>
<sequence length="217" mass="24655">MENLAATPEMAYYCFEVLEHELAITKNGEGNKKRKGAPLAAPDPYAYNIPDDIECPLFVGWKKSSKDGSDERLRGCKGTHGTLPLHEGLRQYALLSAFDDSRFRPVTEDEVPRLACTVNLLFAFEKCDDCFDWEVGPHGVRIDFYDSRNVQRSATFLPSVAVQFGYTRTQTIERLVEKAGCDEPLTKKLVAKIKCIRFQSSEIHIPYEEYLQHKKKG</sequence>
<proteinExistence type="predicted"/>
<dbReference type="InterPro" id="IPR027485">
    <property type="entry name" value="AMMECR1_N"/>
</dbReference>
<dbReference type="RefSeq" id="XP_004337531.1">
    <property type="nucleotide sequence ID" value="XM_004337483.1"/>
</dbReference>
<reference evidence="2 3" key="1">
    <citation type="journal article" date="2013" name="Genome Biol.">
        <title>Genome of Acanthamoeba castellanii highlights extensive lateral gene transfer and early evolution of tyrosine kinase signaling.</title>
        <authorList>
            <person name="Clarke M."/>
            <person name="Lohan A.J."/>
            <person name="Liu B."/>
            <person name="Lagkouvardos I."/>
            <person name="Roy S."/>
            <person name="Zafar N."/>
            <person name="Bertelli C."/>
            <person name="Schilde C."/>
            <person name="Kianianmomeni A."/>
            <person name="Burglin T.R."/>
            <person name="Frech C."/>
            <person name="Turcotte B."/>
            <person name="Kopec K.O."/>
            <person name="Synnott J.M."/>
            <person name="Choo C."/>
            <person name="Paponov I."/>
            <person name="Finkler A."/>
            <person name="Soon Heng Tan C."/>
            <person name="Hutchins A.P."/>
            <person name="Weinmeier T."/>
            <person name="Rattei T."/>
            <person name="Chu J.S."/>
            <person name="Gimenez G."/>
            <person name="Irimia M."/>
            <person name="Rigden D.J."/>
            <person name="Fitzpatrick D.A."/>
            <person name="Lorenzo-Morales J."/>
            <person name="Bateman A."/>
            <person name="Chiu C.H."/>
            <person name="Tang P."/>
            <person name="Hegemann P."/>
            <person name="Fromm H."/>
            <person name="Raoult D."/>
            <person name="Greub G."/>
            <person name="Miranda-Saavedra D."/>
            <person name="Chen N."/>
            <person name="Nash P."/>
            <person name="Ginger M.L."/>
            <person name="Horn M."/>
            <person name="Schaap P."/>
            <person name="Caler L."/>
            <person name="Loftus B."/>
        </authorList>
    </citation>
    <scope>NUCLEOTIDE SEQUENCE [LARGE SCALE GENOMIC DNA]</scope>
    <source>
        <strain evidence="2 3">Neff</strain>
    </source>
</reference>
<name>L8GSE1_ACACF</name>
<feature type="domain" description="AMMECR1" evidence="1">
    <location>
        <begin position="1"/>
        <end position="214"/>
    </location>
</feature>
<evidence type="ECO:0000313" key="3">
    <source>
        <dbReference type="Proteomes" id="UP000011083"/>
    </source>
</evidence>
<dbReference type="GeneID" id="14916231"/>
<organism evidence="2 3">
    <name type="scientific">Acanthamoeba castellanii (strain ATCC 30010 / Neff)</name>
    <dbReference type="NCBI Taxonomy" id="1257118"/>
    <lineage>
        <taxon>Eukaryota</taxon>
        <taxon>Amoebozoa</taxon>
        <taxon>Discosea</taxon>
        <taxon>Longamoebia</taxon>
        <taxon>Centramoebida</taxon>
        <taxon>Acanthamoebidae</taxon>
        <taxon>Acanthamoeba</taxon>
    </lineage>
</organism>
<dbReference type="PANTHER" id="PTHR13016">
    <property type="entry name" value="AMMECR1 HOMOLOG"/>
    <property type="match status" value="1"/>
</dbReference>
<dbReference type="VEuPathDB" id="AmoebaDB:ACA1_163460"/>
<dbReference type="PANTHER" id="PTHR13016:SF0">
    <property type="entry name" value="AMME SYNDROME CANDIDATE GENE 1 PROTEIN"/>
    <property type="match status" value="1"/>
</dbReference>
<dbReference type="AlphaFoldDB" id="L8GSE1"/>
<dbReference type="KEGG" id="acan:ACA1_163460"/>
<gene>
    <name evidence="2" type="ORF">ACA1_163460</name>
</gene>
<keyword evidence="3" id="KW-1185">Reference proteome</keyword>
<dbReference type="OMA" id="TNEAFPL"/>
<dbReference type="InterPro" id="IPR036071">
    <property type="entry name" value="AMMECR1_dom_sf"/>
</dbReference>
<evidence type="ECO:0000313" key="2">
    <source>
        <dbReference type="EMBL" id="ELR15518.1"/>
    </source>
</evidence>
<dbReference type="InterPro" id="IPR002733">
    <property type="entry name" value="AMMECR1_domain"/>
</dbReference>
<dbReference type="SUPFAM" id="SSF143447">
    <property type="entry name" value="AMMECR1-like"/>
    <property type="match status" value="1"/>
</dbReference>
<dbReference type="Proteomes" id="UP000011083">
    <property type="component" value="Unassembled WGS sequence"/>
</dbReference>